<evidence type="ECO:0000259" key="1">
    <source>
        <dbReference type="Pfam" id="PF05699"/>
    </source>
</evidence>
<protein>
    <recommendedName>
        <fullName evidence="1">HAT C-terminal dimerisation domain-containing protein</fullName>
    </recommendedName>
</protein>
<dbReference type="OMA" id="QTRWLIG"/>
<proteinExistence type="predicted"/>
<evidence type="ECO:0000313" key="3">
    <source>
        <dbReference type="Proteomes" id="UP000008068"/>
    </source>
</evidence>
<dbReference type="HOGENOM" id="CLU_029485_0_0_1"/>
<sequence length="614" mass="69811">MEEVQLVLYRAEGEDEFQPTGKAVCTLCLTLLAATHGNHVGRHVLERCKKRKVVTDDQTGEEVPAKQRKITEYNNKKLSAIQLKKITEASSKFCLRSGKSFNFVSSEPVEKLIFDVINAITPGFTNDTIQQLPTRTTIQAYSERYARELVSKAFELVKPQMENHLNIVIDHGKLVNNYLSIYGSFLNDEFKLQIVPLGFTPALEGKSIAETVKLLTRRFEEFGIPEEQVLKCYITADGALSGLKNHFEKYVRCVNHSLNLVAERAVNPLEDDKKKFTQAELEILRNVAATMRNAEKVSNAIRTNWKMCETMSKLPALCIQTRWLIGLKCVTDVFELSDEIQSNFGLLSSIGRTAFSQFAASDFKTARTIVVFFDKILHFNKMFQTQQSVSLHLVLPLYKILEVRWKRYQTFNFKAVDNDEDDLDMDVLDTEVLTCLAKAGLIALEHYIKEFDDIHYAAVLLSPRTKEMKAFATDDILRAKRFVRSVMPTERTAPQEARPARTIDAVQTLYELVGDRRTSSEGVSDELEKFLNEKVEWNASESVEVYWLKKKDVFPALFAAAKKVFATLPSESICETSFSTAALHLDKRRARLHCQKAELVVLGAQLASKYPDWI</sequence>
<feature type="domain" description="HAT C-terminal dimerisation" evidence="1">
    <location>
        <begin position="526"/>
        <end position="596"/>
    </location>
</feature>
<dbReference type="STRING" id="135651.G0N0C7"/>
<dbReference type="PANTHER" id="PTHR37432:SF1">
    <property type="entry name" value="HAT C-TERMINAL DIMERISATION DOMAIN-CONTAINING PROTEIN-RELATED"/>
    <property type="match status" value="1"/>
</dbReference>
<dbReference type="InterPro" id="IPR012337">
    <property type="entry name" value="RNaseH-like_sf"/>
</dbReference>
<dbReference type="SUPFAM" id="SSF53098">
    <property type="entry name" value="Ribonuclease H-like"/>
    <property type="match status" value="1"/>
</dbReference>
<dbReference type="PANTHER" id="PTHR37432">
    <property type="entry name" value="PROTEIN CBG21304"/>
    <property type="match status" value="1"/>
</dbReference>
<dbReference type="EMBL" id="GL379824">
    <property type="protein sequence ID" value="EGT48954.1"/>
    <property type="molecule type" value="Genomic_DNA"/>
</dbReference>
<dbReference type="AlphaFoldDB" id="G0N0C7"/>
<evidence type="ECO:0000313" key="2">
    <source>
        <dbReference type="EMBL" id="EGT48954.1"/>
    </source>
</evidence>
<accession>G0N0C7</accession>
<dbReference type="InterPro" id="IPR008906">
    <property type="entry name" value="HATC_C_dom"/>
</dbReference>
<dbReference type="OrthoDB" id="5859706at2759"/>
<gene>
    <name evidence="2" type="ORF">CAEBREN_21077</name>
</gene>
<organism evidence="3">
    <name type="scientific">Caenorhabditis brenneri</name>
    <name type="common">Nematode worm</name>
    <dbReference type="NCBI Taxonomy" id="135651"/>
    <lineage>
        <taxon>Eukaryota</taxon>
        <taxon>Metazoa</taxon>
        <taxon>Ecdysozoa</taxon>
        <taxon>Nematoda</taxon>
        <taxon>Chromadorea</taxon>
        <taxon>Rhabditida</taxon>
        <taxon>Rhabditina</taxon>
        <taxon>Rhabditomorpha</taxon>
        <taxon>Rhabditoidea</taxon>
        <taxon>Rhabditidae</taxon>
        <taxon>Peloderinae</taxon>
        <taxon>Caenorhabditis</taxon>
    </lineage>
</organism>
<dbReference type="InParanoid" id="G0N0C7"/>
<dbReference type="Proteomes" id="UP000008068">
    <property type="component" value="Unassembled WGS sequence"/>
</dbReference>
<reference evidence="3" key="1">
    <citation type="submission" date="2011-07" db="EMBL/GenBank/DDBJ databases">
        <authorList>
            <consortium name="Caenorhabditis brenneri Sequencing and Analysis Consortium"/>
            <person name="Wilson R.K."/>
        </authorList>
    </citation>
    <scope>NUCLEOTIDE SEQUENCE [LARGE SCALE GENOMIC DNA]</scope>
    <source>
        <strain evidence="3">PB2801</strain>
    </source>
</reference>
<dbReference type="GO" id="GO:0046983">
    <property type="term" value="F:protein dimerization activity"/>
    <property type="evidence" value="ECO:0007669"/>
    <property type="project" value="InterPro"/>
</dbReference>
<name>G0N0C7_CAEBE</name>
<dbReference type="Pfam" id="PF05699">
    <property type="entry name" value="Dimer_Tnp_hAT"/>
    <property type="match status" value="1"/>
</dbReference>
<dbReference type="eggNOG" id="ENOG502RT7X">
    <property type="taxonomic scope" value="Eukaryota"/>
</dbReference>
<keyword evidence="3" id="KW-1185">Reference proteome</keyword>